<gene>
    <name evidence="2" type="ORF">GBK04_23785</name>
</gene>
<accession>A0A7C9BIZ5</accession>
<evidence type="ECO:0000313" key="3">
    <source>
        <dbReference type="Proteomes" id="UP000479293"/>
    </source>
</evidence>
<dbReference type="Pfam" id="PF05270">
    <property type="entry name" value="AbfB"/>
    <property type="match status" value="1"/>
</dbReference>
<evidence type="ECO:0000313" key="2">
    <source>
        <dbReference type="EMBL" id="MPR36281.1"/>
    </source>
</evidence>
<comment type="caution">
    <text evidence="2">The sequence shown here is derived from an EMBL/GenBank/DDBJ whole genome shotgun (WGS) entry which is preliminary data.</text>
</comment>
<proteinExistence type="predicted"/>
<organism evidence="2 3">
    <name type="scientific">Salmonirosea aquatica</name>
    <dbReference type="NCBI Taxonomy" id="2654236"/>
    <lineage>
        <taxon>Bacteria</taxon>
        <taxon>Pseudomonadati</taxon>
        <taxon>Bacteroidota</taxon>
        <taxon>Cytophagia</taxon>
        <taxon>Cytophagales</taxon>
        <taxon>Spirosomataceae</taxon>
        <taxon>Salmonirosea</taxon>
    </lineage>
</organism>
<dbReference type="GO" id="GO:0046556">
    <property type="term" value="F:alpha-L-arabinofuranosidase activity"/>
    <property type="evidence" value="ECO:0007669"/>
    <property type="project" value="InterPro"/>
</dbReference>
<evidence type="ECO:0000259" key="1">
    <source>
        <dbReference type="Pfam" id="PF05270"/>
    </source>
</evidence>
<reference evidence="2 3" key="1">
    <citation type="submission" date="2019-10" db="EMBL/GenBank/DDBJ databases">
        <title>Draft Genome Sequence of Cytophagaceae sp. SJW1-29.</title>
        <authorList>
            <person name="Choi A."/>
        </authorList>
    </citation>
    <scope>NUCLEOTIDE SEQUENCE [LARGE SCALE GENOMIC DNA]</scope>
    <source>
        <strain evidence="2 3">SJW1-29</strain>
    </source>
</reference>
<dbReference type="InterPro" id="IPR036195">
    <property type="entry name" value="AbfB_ABD_sf"/>
</dbReference>
<keyword evidence="3" id="KW-1185">Reference proteome</keyword>
<feature type="domain" description="Alpha-L-arabinofuranosidase B arabinose-binding" evidence="1">
    <location>
        <begin position="330"/>
        <end position="411"/>
    </location>
</feature>
<dbReference type="Proteomes" id="UP000479293">
    <property type="component" value="Unassembled WGS sequence"/>
</dbReference>
<dbReference type="EMBL" id="WHLY01000002">
    <property type="protein sequence ID" value="MPR36281.1"/>
    <property type="molecule type" value="Genomic_DNA"/>
</dbReference>
<dbReference type="SUPFAM" id="SSF110221">
    <property type="entry name" value="AbfB domain"/>
    <property type="match status" value="1"/>
</dbReference>
<dbReference type="AlphaFoldDB" id="A0A7C9BIZ5"/>
<dbReference type="InterPro" id="IPR007934">
    <property type="entry name" value="AbfB_ABD"/>
</dbReference>
<sequence length="417" mass="46974">MTDFTQSCSILTDFATKLTENAPSIGQPLWRIHQSRPPKMLYQSRQTTTSYFMKTIYNTIILLLVITCFNQTFAQIEVGNWEMHRGNEEKEGPTKFRTSTTEERKAAFDIGKKKLPDEKASGWRQAKTNPDGTVNFSEKSILTQCGQQLDFTYFQTTVFVPTNETLSNLTVSYDEGDDGARIYFFNSKYPNGSFSETSDLIGNQKAHREVDLKDQIVKGEHNRIVIVQYDQCPVLNKVRGVRIKANGKEIKPTVLPDKFKLHAYSVNGQRVEKGSNYYMAFNPSEQGDAKPGRILNPTKGTVMNIVKETVDANKGIIALKVANGPSAGMYLTVTDDKVNSVKVQKSNPNDPKTQFVIRSPVEKEAAGKNFVSFESVSNPNHYLRHAGYVLMVSPANDANFKNKVYRQDASWLFEPTQ</sequence>
<dbReference type="Gene3D" id="2.80.10.50">
    <property type="match status" value="1"/>
</dbReference>
<protein>
    <recommendedName>
        <fullName evidence="1">Alpha-L-arabinofuranosidase B arabinose-binding domain-containing protein</fullName>
    </recommendedName>
</protein>
<name>A0A7C9BIZ5_9BACT</name>
<dbReference type="GO" id="GO:0046373">
    <property type="term" value="P:L-arabinose metabolic process"/>
    <property type="evidence" value="ECO:0007669"/>
    <property type="project" value="InterPro"/>
</dbReference>